<proteinExistence type="predicted"/>
<organism evidence="2 3">
    <name type="scientific">Lepraria finkii</name>
    <dbReference type="NCBI Taxonomy" id="1340010"/>
    <lineage>
        <taxon>Eukaryota</taxon>
        <taxon>Fungi</taxon>
        <taxon>Dikarya</taxon>
        <taxon>Ascomycota</taxon>
        <taxon>Pezizomycotina</taxon>
        <taxon>Lecanoromycetes</taxon>
        <taxon>OSLEUM clade</taxon>
        <taxon>Lecanoromycetidae</taxon>
        <taxon>Lecanorales</taxon>
        <taxon>Lecanorineae</taxon>
        <taxon>Stereocaulaceae</taxon>
        <taxon>Lepraria</taxon>
    </lineage>
</organism>
<sequence length="316" mass="34793">MMGQHRHSTGPTSFVSSLKTSAKRITSIKSMPPQLDGVFESIDEGYPPSFSTKRSSNSSRSSQLSHYKKRAASESNASIASQSQAPDRKPTQSRLSKNPLSKAASLSSWKPLSNQQSLHGFVPPASGVSTYVDIENSTSSLTMAETASANGYRQEYGKSPSTSASNVSFWVRREQWAIASTRSPAYWRNAESGHYIPADTRHVHEENIYTRLPEEGSRRPCLLVQYAPFQQVGSGENALLRAKKACSKSHQLPPAWTFSPQYSRLEFCNPARISSCAQLPPERIRVIPAGPSARRRLCFLAFPGTHTVNVQARNCS</sequence>
<gene>
    <name evidence="2" type="ORF">ABVK25_008217</name>
</gene>
<name>A0ABR4B1U6_9LECA</name>
<evidence type="ECO:0000256" key="1">
    <source>
        <dbReference type="SAM" id="MobiDB-lite"/>
    </source>
</evidence>
<evidence type="ECO:0000313" key="2">
    <source>
        <dbReference type="EMBL" id="KAL2051555.1"/>
    </source>
</evidence>
<keyword evidence="3" id="KW-1185">Reference proteome</keyword>
<feature type="compositionally biased region" description="Low complexity" evidence="1">
    <location>
        <begin position="49"/>
        <end position="65"/>
    </location>
</feature>
<feature type="compositionally biased region" description="Polar residues" evidence="1">
    <location>
        <begin position="73"/>
        <end position="85"/>
    </location>
</feature>
<feature type="compositionally biased region" description="Polar residues" evidence="1">
    <location>
        <begin position="92"/>
        <end position="108"/>
    </location>
</feature>
<comment type="caution">
    <text evidence="2">The sequence shown here is derived from an EMBL/GenBank/DDBJ whole genome shotgun (WGS) entry which is preliminary data.</text>
</comment>
<dbReference type="EMBL" id="JBHFEH010000034">
    <property type="protein sequence ID" value="KAL2051555.1"/>
    <property type="molecule type" value="Genomic_DNA"/>
</dbReference>
<protein>
    <submittedName>
        <fullName evidence="2">Uncharacterized protein</fullName>
    </submittedName>
</protein>
<dbReference type="Proteomes" id="UP001590951">
    <property type="component" value="Unassembled WGS sequence"/>
</dbReference>
<evidence type="ECO:0000313" key="3">
    <source>
        <dbReference type="Proteomes" id="UP001590951"/>
    </source>
</evidence>
<reference evidence="2 3" key="1">
    <citation type="submission" date="2024-09" db="EMBL/GenBank/DDBJ databases">
        <title>Rethinking Asexuality: The Enigmatic Case of Functional Sexual Genes in Lepraria (Stereocaulaceae).</title>
        <authorList>
            <person name="Doellman M."/>
            <person name="Sun Y."/>
            <person name="Barcenas-Pena A."/>
            <person name="Lumbsch H.T."/>
            <person name="Grewe F."/>
        </authorList>
    </citation>
    <scope>NUCLEOTIDE SEQUENCE [LARGE SCALE GENOMIC DNA]</scope>
    <source>
        <strain evidence="2 3">Grewe 0041</strain>
    </source>
</reference>
<accession>A0ABR4B1U6</accession>
<feature type="region of interest" description="Disordered" evidence="1">
    <location>
        <begin position="27"/>
        <end position="108"/>
    </location>
</feature>